<dbReference type="RefSeq" id="WP_132420636.1">
    <property type="nucleotide sequence ID" value="NZ_SKFG01000081.1"/>
</dbReference>
<dbReference type="PANTHER" id="PTHR33931:SF2">
    <property type="entry name" value="HOLIN-LIKE PROTEIN CIDA"/>
    <property type="match status" value="1"/>
</dbReference>
<dbReference type="GO" id="GO:0005886">
    <property type="term" value="C:plasma membrane"/>
    <property type="evidence" value="ECO:0007669"/>
    <property type="project" value="UniProtKB-SubCell"/>
</dbReference>
<proteinExistence type="predicted"/>
<evidence type="ECO:0000256" key="4">
    <source>
        <dbReference type="ARBA" id="ARBA00022989"/>
    </source>
</evidence>
<evidence type="ECO:0000313" key="8">
    <source>
        <dbReference type="Proteomes" id="UP000295418"/>
    </source>
</evidence>
<dbReference type="PANTHER" id="PTHR33931">
    <property type="entry name" value="HOLIN-LIKE PROTEIN CIDA-RELATED"/>
    <property type="match status" value="1"/>
</dbReference>
<comment type="caution">
    <text evidence="7">The sequence shown here is derived from an EMBL/GenBank/DDBJ whole genome shotgun (WGS) entry which is preliminary data.</text>
</comment>
<keyword evidence="4 6" id="KW-1133">Transmembrane helix</keyword>
<dbReference type="OrthoDB" id="3176438at2"/>
<organism evidence="7 8">
    <name type="scientific">Paenibacillus albiflavus</name>
    <dbReference type="NCBI Taxonomy" id="2545760"/>
    <lineage>
        <taxon>Bacteria</taxon>
        <taxon>Bacillati</taxon>
        <taxon>Bacillota</taxon>
        <taxon>Bacilli</taxon>
        <taxon>Bacillales</taxon>
        <taxon>Paenibacillaceae</taxon>
        <taxon>Paenibacillus</taxon>
    </lineage>
</organism>
<dbReference type="Proteomes" id="UP000295418">
    <property type="component" value="Unassembled WGS sequence"/>
</dbReference>
<evidence type="ECO:0000256" key="2">
    <source>
        <dbReference type="ARBA" id="ARBA00022475"/>
    </source>
</evidence>
<dbReference type="InterPro" id="IPR005538">
    <property type="entry name" value="LrgA/CidA"/>
</dbReference>
<name>A0A4R4DVF1_9BACL</name>
<keyword evidence="8" id="KW-1185">Reference proteome</keyword>
<feature type="transmembrane region" description="Helical" evidence="6">
    <location>
        <begin position="28"/>
        <end position="48"/>
    </location>
</feature>
<feature type="transmembrane region" description="Helical" evidence="6">
    <location>
        <begin position="60"/>
        <end position="78"/>
    </location>
</feature>
<reference evidence="7 8" key="1">
    <citation type="submission" date="2019-03" db="EMBL/GenBank/DDBJ databases">
        <authorList>
            <person name="Kim M.K.M."/>
        </authorList>
    </citation>
    <scope>NUCLEOTIDE SEQUENCE [LARGE SCALE GENOMIC DNA]</scope>
    <source>
        <strain evidence="7 8">18JY21-1</strain>
    </source>
</reference>
<keyword evidence="3 6" id="KW-0812">Transmembrane</keyword>
<evidence type="ECO:0000256" key="5">
    <source>
        <dbReference type="ARBA" id="ARBA00023136"/>
    </source>
</evidence>
<keyword evidence="2" id="KW-1003">Cell membrane</keyword>
<dbReference type="EMBL" id="SKFG01000081">
    <property type="protein sequence ID" value="TCZ67505.1"/>
    <property type="molecule type" value="Genomic_DNA"/>
</dbReference>
<sequence length="121" mass="13642">MLGFAILLVFSLLGMLLKDWLQVPLPANLIGLLLFILALYTKIVKVQWVEASARWMTKHMMLFFVPFVVGSIVFYPLLKQYGLIIIISLIACTSVVLLVTGWVTAFLSKEKRIVKEGELDA</sequence>
<gene>
    <name evidence="7" type="ORF">E0485_24520</name>
</gene>
<evidence type="ECO:0000256" key="1">
    <source>
        <dbReference type="ARBA" id="ARBA00004651"/>
    </source>
</evidence>
<evidence type="ECO:0000256" key="3">
    <source>
        <dbReference type="ARBA" id="ARBA00022692"/>
    </source>
</evidence>
<keyword evidence="5 6" id="KW-0472">Membrane</keyword>
<protein>
    <submittedName>
        <fullName evidence="7">CidA/LrgA family protein</fullName>
    </submittedName>
</protein>
<feature type="transmembrane region" description="Helical" evidence="6">
    <location>
        <begin position="84"/>
        <end position="107"/>
    </location>
</feature>
<dbReference type="AlphaFoldDB" id="A0A4R4DVF1"/>
<evidence type="ECO:0000256" key="6">
    <source>
        <dbReference type="SAM" id="Phobius"/>
    </source>
</evidence>
<dbReference type="Pfam" id="PF03788">
    <property type="entry name" value="LrgA"/>
    <property type="match status" value="1"/>
</dbReference>
<accession>A0A4R4DVF1</accession>
<evidence type="ECO:0000313" key="7">
    <source>
        <dbReference type="EMBL" id="TCZ67505.1"/>
    </source>
</evidence>
<comment type="subcellular location">
    <subcellularLocation>
        <location evidence="1">Cell membrane</location>
        <topology evidence="1">Multi-pass membrane protein</topology>
    </subcellularLocation>
</comment>